<feature type="domain" description="Obg" evidence="12">
    <location>
        <begin position="1"/>
        <end position="156"/>
    </location>
</feature>
<comment type="subunit">
    <text evidence="9">Monomer.</text>
</comment>
<comment type="similarity">
    <text evidence="2 9">Belongs to the TRAFAC class OBG-HflX-like GTPase superfamily. OBG GTPase family.</text>
</comment>
<evidence type="ECO:0000256" key="7">
    <source>
        <dbReference type="ARBA" id="ARBA00022842"/>
    </source>
</evidence>
<dbReference type="Pfam" id="PF01926">
    <property type="entry name" value="MMR_HSR1"/>
    <property type="match status" value="1"/>
</dbReference>
<organism evidence="13 14">
    <name type="scientific">Mycoplasma marinum</name>
    <dbReference type="NCBI Taxonomy" id="1937190"/>
    <lineage>
        <taxon>Bacteria</taxon>
        <taxon>Bacillati</taxon>
        <taxon>Mycoplasmatota</taxon>
        <taxon>Mollicutes</taxon>
        <taxon>Mycoplasmataceae</taxon>
        <taxon>Mycoplasma</taxon>
    </lineage>
</organism>
<evidence type="ECO:0000259" key="10">
    <source>
        <dbReference type="PROSITE" id="PS51710"/>
    </source>
</evidence>
<dbReference type="Pfam" id="PF01018">
    <property type="entry name" value="GTP1_OBG"/>
    <property type="match status" value="1"/>
</dbReference>
<proteinExistence type="inferred from homology"/>
<dbReference type="PANTHER" id="PTHR11702">
    <property type="entry name" value="DEVELOPMENTALLY REGULATED GTP-BINDING PROTEIN-RELATED"/>
    <property type="match status" value="1"/>
</dbReference>
<name>A0A4R0XKL6_9MOLU</name>
<evidence type="ECO:0000313" key="13">
    <source>
        <dbReference type="EMBL" id="TCG11004.1"/>
    </source>
</evidence>
<evidence type="ECO:0000256" key="8">
    <source>
        <dbReference type="ARBA" id="ARBA00023134"/>
    </source>
</evidence>
<dbReference type="InterPro" id="IPR031167">
    <property type="entry name" value="G_OBG"/>
</dbReference>
<feature type="binding site" evidence="9">
    <location>
        <begin position="163"/>
        <end position="170"/>
    </location>
    <ligand>
        <name>GTP</name>
        <dbReference type="ChEBI" id="CHEBI:37565"/>
    </ligand>
</feature>
<comment type="function">
    <text evidence="9">An essential GTPase which binds GTP, GDP and possibly (p)ppGpp with moderate affinity, with high nucleotide exchange rates and a fairly low GTP hydrolysis rate. Plays a role in control of the cell cycle, stress response, ribosome biogenesis and in those bacteria that undergo differentiation, in morphogenesis control.</text>
</comment>
<dbReference type="GO" id="GO:0003924">
    <property type="term" value="F:GTPase activity"/>
    <property type="evidence" value="ECO:0007669"/>
    <property type="project" value="UniProtKB-UniRule"/>
</dbReference>
<feature type="domain" description="OCT" evidence="11">
    <location>
        <begin position="338"/>
        <end position="416"/>
    </location>
</feature>
<dbReference type="InterPro" id="IPR045086">
    <property type="entry name" value="OBG_GTPase"/>
</dbReference>
<dbReference type="NCBIfam" id="TIGR00231">
    <property type="entry name" value="small_GTP"/>
    <property type="match status" value="1"/>
</dbReference>
<dbReference type="Pfam" id="PF09269">
    <property type="entry name" value="DUF1967"/>
    <property type="match status" value="1"/>
</dbReference>
<dbReference type="AlphaFoldDB" id="A0A4R0XKL6"/>
<dbReference type="Gene3D" id="3.30.300.350">
    <property type="entry name" value="GTP-binding protein OBG, C-terminal domain"/>
    <property type="match status" value="1"/>
</dbReference>
<keyword evidence="6 9" id="KW-0378">Hydrolase</keyword>
<feature type="binding site" evidence="9">
    <location>
        <begin position="209"/>
        <end position="212"/>
    </location>
    <ligand>
        <name>GTP</name>
        <dbReference type="ChEBI" id="CHEBI:37565"/>
    </ligand>
</feature>
<dbReference type="InterPro" id="IPR015349">
    <property type="entry name" value="OCT_dom"/>
</dbReference>
<evidence type="ECO:0000259" key="11">
    <source>
        <dbReference type="PROSITE" id="PS51881"/>
    </source>
</evidence>
<feature type="binding site" evidence="9">
    <location>
        <position position="190"/>
    </location>
    <ligand>
        <name>Mg(2+)</name>
        <dbReference type="ChEBI" id="CHEBI:18420"/>
    </ligand>
</feature>
<keyword evidence="8 9" id="KW-0342">GTP-binding</keyword>
<dbReference type="PROSITE" id="PS51883">
    <property type="entry name" value="OBG"/>
    <property type="match status" value="1"/>
</dbReference>
<dbReference type="PROSITE" id="PS51710">
    <property type="entry name" value="G_OBG"/>
    <property type="match status" value="1"/>
</dbReference>
<feature type="binding site" evidence="9">
    <location>
        <begin position="278"/>
        <end position="281"/>
    </location>
    <ligand>
        <name>GTP</name>
        <dbReference type="ChEBI" id="CHEBI:37565"/>
    </ligand>
</feature>
<dbReference type="NCBIfam" id="NF008956">
    <property type="entry name" value="PRK12299.1"/>
    <property type="match status" value="1"/>
</dbReference>
<dbReference type="NCBIfam" id="TIGR03595">
    <property type="entry name" value="Obg_CgtA_exten"/>
    <property type="match status" value="1"/>
</dbReference>
<keyword evidence="4 9" id="KW-0479">Metal-binding</keyword>
<dbReference type="PANTHER" id="PTHR11702:SF31">
    <property type="entry name" value="MITOCHONDRIAL RIBOSOME-ASSOCIATED GTPASE 2"/>
    <property type="match status" value="1"/>
</dbReference>
<evidence type="ECO:0000256" key="9">
    <source>
        <dbReference type="HAMAP-Rule" id="MF_01454"/>
    </source>
</evidence>
<dbReference type="InterPro" id="IPR036726">
    <property type="entry name" value="GTP1_OBG_dom_sf"/>
</dbReference>
<evidence type="ECO:0000256" key="6">
    <source>
        <dbReference type="ARBA" id="ARBA00022801"/>
    </source>
</evidence>
<feature type="binding site" evidence="9">
    <location>
        <begin position="188"/>
        <end position="192"/>
    </location>
    <ligand>
        <name>GTP</name>
        <dbReference type="ChEBI" id="CHEBI:37565"/>
    </ligand>
</feature>
<feature type="domain" description="OBG-type G" evidence="10">
    <location>
        <begin position="157"/>
        <end position="324"/>
    </location>
</feature>
<evidence type="ECO:0000256" key="4">
    <source>
        <dbReference type="ARBA" id="ARBA00022723"/>
    </source>
</evidence>
<dbReference type="NCBIfam" id="NF008955">
    <property type="entry name" value="PRK12297.1"/>
    <property type="match status" value="1"/>
</dbReference>
<dbReference type="FunFam" id="2.70.210.12:FF:000001">
    <property type="entry name" value="GTPase Obg"/>
    <property type="match status" value="1"/>
</dbReference>
<protein>
    <recommendedName>
        <fullName evidence="9">GTPase Obg</fullName>
        <ecNumber evidence="9">3.6.5.-</ecNumber>
    </recommendedName>
    <alternativeName>
        <fullName evidence="9">GTP-binding protein Obg</fullName>
    </alternativeName>
</protein>
<dbReference type="InterPro" id="IPR036346">
    <property type="entry name" value="GTP-bd_prot_GTP1/OBG_C_sf"/>
</dbReference>
<keyword evidence="3 9" id="KW-0963">Cytoplasm</keyword>
<accession>A0A4R0XKL6</accession>
<dbReference type="EMBL" id="PSZO01000015">
    <property type="protein sequence ID" value="TCG11004.1"/>
    <property type="molecule type" value="Genomic_DNA"/>
</dbReference>
<dbReference type="InterPro" id="IPR006073">
    <property type="entry name" value="GTP-bd"/>
</dbReference>
<evidence type="ECO:0000313" key="14">
    <source>
        <dbReference type="Proteomes" id="UP000294192"/>
    </source>
</evidence>
<comment type="caution">
    <text evidence="13">The sequence shown here is derived from an EMBL/GenBank/DDBJ whole genome shotgun (WGS) entry which is preliminary data.</text>
</comment>
<reference evidence="13 14" key="1">
    <citation type="submission" date="2018-02" db="EMBL/GenBank/DDBJ databases">
        <title>Mycoplasma marinum and Mycoplasma todarodis sp. nov., moderately halophilic and psychrotolerant mycoplasmas isolated from cephalopods.</title>
        <authorList>
            <person name="Viver T."/>
        </authorList>
    </citation>
    <scope>NUCLEOTIDE SEQUENCE [LARGE SCALE GENOMIC DNA]</scope>
    <source>
        <strain evidence="13 14">PE</strain>
    </source>
</reference>
<dbReference type="PROSITE" id="PS51881">
    <property type="entry name" value="OCT"/>
    <property type="match status" value="1"/>
</dbReference>
<keyword evidence="5 9" id="KW-0547">Nucleotide-binding</keyword>
<dbReference type="GO" id="GO:0000287">
    <property type="term" value="F:magnesium ion binding"/>
    <property type="evidence" value="ECO:0007669"/>
    <property type="project" value="InterPro"/>
</dbReference>
<sequence>MKFIDEAEIHVKAGKGGNGVVSFRREAHVSRGGPDGGDGGTGGSVYFVGEPGMNTLLNLKLKRNIFGNDGEDGRRKNQYGAAGKDVYIKVPLGTLVMNGDKLLVDITEEKKYLIAQGGNGGKGNTKFKSSRNQAPRISENGDRGDEYRLKLVLKVLADVGFVGKPSAGKSTLLSKVTNAKPKTAAYEFTTLNPQLGLSKVGENSFVVADLPGLIAGAAQGKGLGIEFLKHIERCRLIAHVIDFGDANKNPISDFEIINKELKEYSLGLEKRKQVVVANKSDLVAFDENIIKFKKAYPEIELIQISALTERGIEPLKHKLYESYKQADEIEYKAKKSEVTITFEDDFIVEKMYEGMFEIYGKEVERIYDKIPLSTGENFMRFNKKLASLGVWDELRRQGVKDGDTVRIFSFEFEWSERG</sequence>
<dbReference type="InterPro" id="IPR006169">
    <property type="entry name" value="GTP1_OBG_dom"/>
</dbReference>
<evidence type="ECO:0000256" key="2">
    <source>
        <dbReference type="ARBA" id="ARBA00007699"/>
    </source>
</evidence>
<dbReference type="NCBIfam" id="TIGR02729">
    <property type="entry name" value="Obg_CgtA"/>
    <property type="match status" value="1"/>
</dbReference>
<dbReference type="InterPro" id="IPR005225">
    <property type="entry name" value="Small_GTP-bd"/>
</dbReference>
<evidence type="ECO:0000256" key="5">
    <source>
        <dbReference type="ARBA" id="ARBA00022741"/>
    </source>
</evidence>
<dbReference type="GO" id="GO:0005525">
    <property type="term" value="F:GTP binding"/>
    <property type="evidence" value="ECO:0007669"/>
    <property type="project" value="UniProtKB-UniRule"/>
</dbReference>
<evidence type="ECO:0000259" key="12">
    <source>
        <dbReference type="PROSITE" id="PS51883"/>
    </source>
</evidence>
<dbReference type="InterPro" id="IPR014100">
    <property type="entry name" value="GTP-bd_Obg/CgtA"/>
</dbReference>
<dbReference type="PRINTS" id="PR00326">
    <property type="entry name" value="GTP1OBG"/>
</dbReference>
<dbReference type="CDD" id="cd01898">
    <property type="entry name" value="Obg"/>
    <property type="match status" value="1"/>
</dbReference>
<dbReference type="PIRSF" id="PIRSF002401">
    <property type="entry name" value="GTP_bd_Obg/CgtA"/>
    <property type="match status" value="1"/>
</dbReference>
<keyword evidence="14" id="KW-1185">Reference proteome</keyword>
<comment type="subcellular location">
    <subcellularLocation>
        <location evidence="9">Cytoplasm</location>
    </subcellularLocation>
</comment>
<dbReference type="OrthoDB" id="9807318at2"/>
<dbReference type="SUPFAM" id="SSF82051">
    <property type="entry name" value="Obg GTP-binding protein N-terminal domain"/>
    <property type="match status" value="1"/>
</dbReference>
<keyword evidence="7 9" id="KW-0460">Magnesium</keyword>
<dbReference type="HAMAP" id="MF_01454">
    <property type="entry name" value="GTPase_Obg"/>
    <property type="match status" value="1"/>
</dbReference>
<evidence type="ECO:0000256" key="3">
    <source>
        <dbReference type="ARBA" id="ARBA00022490"/>
    </source>
</evidence>
<feature type="binding site" evidence="9">
    <location>
        <position position="170"/>
    </location>
    <ligand>
        <name>Mg(2+)</name>
        <dbReference type="ChEBI" id="CHEBI:18420"/>
    </ligand>
</feature>
<dbReference type="Gene3D" id="2.70.210.12">
    <property type="entry name" value="GTP1/OBG domain"/>
    <property type="match status" value="1"/>
</dbReference>
<dbReference type="Gene3D" id="3.40.50.300">
    <property type="entry name" value="P-loop containing nucleotide triphosphate hydrolases"/>
    <property type="match status" value="1"/>
</dbReference>
<gene>
    <name evidence="9" type="primary">obg</name>
    <name evidence="13" type="ORF">C4B24_03200</name>
</gene>
<comment type="cofactor">
    <cofactor evidence="1 9">
        <name>Mg(2+)</name>
        <dbReference type="ChEBI" id="CHEBI:18420"/>
    </cofactor>
</comment>
<dbReference type="SUPFAM" id="SSF102741">
    <property type="entry name" value="Obg GTP-binding protein C-terminal domain"/>
    <property type="match status" value="1"/>
</dbReference>
<dbReference type="RefSeq" id="WP_131599284.1">
    <property type="nucleotide sequence ID" value="NZ_CBDBYK010000007.1"/>
</dbReference>
<dbReference type="GO" id="GO:0005737">
    <property type="term" value="C:cytoplasm"/>
    <property type="evidence" value="ECO:0007669"/>
    <property type="project" value="UniProtKB-SubCell"/>
</dbReference>
<dbReference type="GO" id="GO:0042254">
    <property type="term" value="P:ribosome biogenesis"/>
    <property type="evidence" value="ECO:0007669"/>
    <property type="project" value="UniProtKB-UniRule"/>
</dbReference>
<feature type="binding site" evidence="9">
    <location>
        <begin position="305"/>
        <end position="307"/>
    </location>
    <ligand>
        <name>GTP</name>
        <dbReference type="ChEBI" id="CHEBI:37565"/>
    </ligand>
</feature>
<evidence type="ECO:0000256" key="1">
    <source>
        <dbReference type="ARBA" id="ARBA00001946"/>
    </source>
</evidence>
<dbReference type="SUPFAM" id="SSF52540">
    <property type="entry name" value="P-loop containing nucleoside triphosphate hydrolases"/>
    <property type="match status" value="1"/>
</dbReference>
<dbReference type="InterPro" id="IPR027417">
    <property type="entry name" value="P-loop_NTPase"/>
</dbReference>
<dbReference type="Proteomes" id="UP000294192">
    <property type="component" value="Unassembled WGS sequence"/>
</dbReference>
<dbReference type="EC" id="3.6.5.-" evidence="9"/>